<proteinExistence type="predicted"/>
<accession>A0A1J4QDJ1</accession>
<dbReference type="AlphaFoldDB" id="A0A1J4QDJ1"/>
<evidence type="ECO:0000313" key="1">
    <source>
        <dbReference type="EMBL" id="OIN09126.1"/>
    </source>
</evidence>
<gene>
    <name evidence="1" type="ORF">BFR47_02295</name>
</gene>
<keyword evidence="2" id="KW-1185">Reference proteome</keyword>
<evidence type="ECO:0000313" key="2">
    <source>
        <dbReference type="Proteomes" id="UP000243073"/>
    </source>
</evidence>
<dbReference type="Proteomes" id="UP000243073">
    <property type="component" value="Unassembled WGS sequence"/>
</dbReference>
<name>A0A1J4QDJ1_9GAMM</name>
<protein>
    <submittedName>
        <fullName evidence="1">Uncharacterized protein</fullName>
    </submittedName>
</protein>
<organism evidence="1 2">
    <name type="scientific">Oceanisphaera psychrotolerans</name>
    <dbReference type="NCBI Taxonomy" id="1414654"/>
    <lineage>
        <taxon>Bacteria</taxon>
        <taxon>Pseudomonadati</taxon>
        <taxon>Pseudomonadota</taxon>
        <taxon>Gammaproteobacteria</taxon>
        <taxon>Aeromonadales</taxon>
        <taxon>Aeromonadaceae</taxon>
        <taxon>Oceanisphaera</taxon>
    </lineage>
</organism>
<dbReference type="EMBL" id="MDKE01000022">
    <property type="protein sequence ID" value="OIN09126.1"/>
    <property type="molecule type" value="Genomic_DNA"/>
</dbReference>
<reference evidence="1 2" key="1">
    <citation type="submission" date="2016-07" db="EMBL/GenBank/DDBJ databases">
        <title>Draft Genome Sequence of Oceanisphaera psychrotolerans, isolated from coastal sediment samples.</title>
        <authorList>
            <person name="Zhuo S."/>
            <person name="Ruan Z."/>
        </authorList>
    </citation>
    <scope>NUCLEOTIDE SEQUENCE [LARGE SCALE GENOMIC DNA]</scope>
    <source>
        <strain evidence="1 2">LAM-WHM-ZC</strain>
    </source>
</reference>
<dbReference type="STRING" id="1414654.BFR47_02295"/>
<sequence length="76" mass="8628">MALFLPRSSFHDYLKTTRQPVISDLPAPSPANIRLLMIKSGAGRHLHVVFRQSPRTKVHKNAVIKDNLAKRDGEQR</sequence>
<comment type="caution">
    <text evidence="1">The sequence shown here is derived from an EMBL/GenBank/DDBJ whole genome shotgun (WGS) entry which is preliminary data.</text>
</comment>